<evidence type="ECO:0008006" key="6">
    <source>
        <dbReference type="Google" id="ProtNLM"/>
    </source>
</evidence>
<protein>
    <recommendedName>
        <fullName evidence="6">Mobilization protein</fullName>
    </recommendedName>
</protein>
<dbReference type="RefSeq" id="WP_104389160.1">
    <property type="nucleotide sequence ID" value="NZ_PGEM01000154.1"/>
</dbReference>
<dbReference type="GO" id="GO:0003677">
    <property type="term" value="F:DNA binding"/>
    <property type="evidence" value="ECO:0007669"/>
    <property type="project" value="InterPro"/>
</dbReference>
<evidence type="ECO:0000256" key="3">
    <source>
        <dbReference type="SAM" id="MobiDB-lite"/>
    </source>
</evidence>
<feature type="region of interest" description="Disordered" evidence="3">
    <location>
        <begin position="448"/>
        <end position="479"/>
    </location>
</feature>
<dbReference type="GO" id="GO:0006310">
    <property type="term" value="P:DNA recombination"/>
    <property type="evidence" value="ECO:0007669"/>
    <property type="project" value="InterPro"/>
</dbReference>
<comment type="similarity">
    <text evidence="1">Belongs to the plasmid mobilization pre family.</text>
</comment>
<evidence type="ECO:0000313" key="4">
    <source>
        <dbReference type="EMBL" id="PPJ61947.1"/>
    </source>
</evidence>
<dbReference type="AlphaFoldDB" id="A0A2S6CQH1"/>
<dbReference type="EMBL" id="PGEM01000154">
    <property type="protein sequence ID" value="PPJ61947.1"/>
    <property type="molecule type" value="Genomic_DNA"/>
</dbReference>
<proteinExistence type="inferred from homology"/>
<accession>A0A2S6CQH1</accession>
<comment type="caution">
    <text evidence="4">The sequence shown here is derived from an EMBL/GenBank/DDBJ whole genome shotgun (WGS) entry which is preliminary data.</text>
</comment>
<sequence length="479" mass="56965">MAGTIAYKFKKTKANASVKNLLKEMYRTEDDKEKYDDGIRDLHPEKTKDNVWLEKPNIETFDKERKEKIKTINQKRAERTGEEYTAYDRRSLRSDTVDLLSQVIQPSKEWLAVHTDDEAEELLTDVYYMMKEHPELYGEIKAYVIHRDESSIHAQSLSSTLDEQELRSKAKELTGNKKAMSEKQTIFAKGLQDRGWDVERGVNRVDYNYQNWKKQMEEKYDTKMTRHNEKLFIQAEQFEQQDKQYRDMMTTFGQNVGKVNNDGIAIFKMNDEKIKKPVQDLTSDELIGLYSSIYEYQQNDHEADIDYFNQEFQDLSNQKEKYEQELSEVKLKVREKESEHRTWQNIVQDEKDKYETFKANLDEDKLNYKTQIETEKQQLSRENEQLRQENQQLKIQNQNEKSFMDKVIENKNGEYTDYQDEMIVNYTRFKVYKDDPKGLSDVIKSGANMMKSAQRKSNHMQGAPKSRVKSHSKEVEREL</sequence>
<dbReference type="Gene3D" id="3.30.930.30">
    <property type="match status" value="1"/>
</dbReference>
<name>A0A2S6CQH1_9CYAN</name>
<gene>
    <name evidence="4" type="ORF">CUN59_18115</name>
</gene>
<dbReference type="Proteomes" id="UP000239589">
    <property type="component" value="Unassembled WGS sequence"/>
</dbReference>
<evidence type="ECO:0000313" key="5">
    <source>
        <dbReference type="Proteomes" id="UP000239589"/>
    </source>
</evidence>
<feature type="coiled-coil region" evidence="2">
    <location>
        <begin position="305"/>
        <end position="403"/>
    </location>
</feature>
<evidence type="ECO:0000256" key="1">
    <source>
        <dbReference type="ARBA" id="ARBA00010657"/>
    </source>
</evidence>
<organism evidence="4 5">
    <name type="scientific">Cuspidothrix issatschenkoi CHARLIE-1</name>
    <dbReference type="NCBI Taxonomy" id="2052836"/>
    <lineage>
        <taxon>Bacteria</taxon>
        <taxon>Bacillati</taxon>
        <taxon>Cyanobacteriota</taxon>
        <taxon>Cyanophyceae</taxon>
        <taxon>Nostocales</taxon>
        <taxon>Aphanizomenonaceae</taxon>
        <taxon>Cuspidothrix</taxon>
    </lineage>
</organism>
<keyword evidence="5" id="KW-1185">Reference proteome</keyword>
<evidence type="ECO:0000256" key="2">
    <source>
        <dbReference type="SAM" id="Coils"/>
    </source>
</evidence>
<reference evidence="4 5" key="1">
    <citation type="submission" date="2018-02" db="EMBL/GenBank/DDBJ databases">
        <title>Discovery of a pederin family compound in a non-symbiotic bloom-forming cyanobacterium.</title>
        <authorList>
            <person name="Kust A."/>
            <person name="Mares J."/>
            <person name="Jokela J."/>
            <person name="Urajova P."/>
            <person name="Hajek J."/>
            <person name="Saurav K."/>
            <person name="Voracova K."/>
            <person name="Fewer D.P."/>
            <person name="Haapaniemi E."/>
            <person name="Permi P."/>
            <person name="Rehakova K."/>
            <person name="Sivonen K."/>
            <person name="Hrouzek P."/>
        </authorList>
    </citation>
    <scope>NUCLEOTIDE SEQUENCE [LARGE SCALE GENOMIC DNA]</scope>
    <source>
        <strain evidence="4 5">CHARLIE-1</strain>
    </source>
</reference>
<keyword evidence="2" id="KW-0175">Coiled coil</keyword>
<dbReference type="InterPro" id="IPR001668">
    <property type="entry name" value="Mob_Pre"/>
</dbReference>
<dbReference type="Pfam" id="PF01076">
    <property type="entry name" value="Mob_Pre"/>
    <property type="match status" value="1"/>
</dbReference>
<dbReference type="CDD" id="cd17242">
    <property type="entry name" value="MobM_relaxase"/>
    <property type="match status" value="1"/>
</dbReference>